<proteinExistence type="predicted"/>
<sequence>MDWTDQDERSSSSSPGSSSDNGNKKCPRNLTNIMDYSENEVSRYVHLKREGFSNGLYFESDEEFSDFSLNDTDEDEQQSCATESDPLLRRELGSSRHAIVPDLPRNCVVRRVFTNNRERWRQQNVAGAFAELRKLVPTHPPDKKLSKNEILRIAIKYIKLLTSLLEWQKQQDSNHNTETELNNNMINHNRTQERELAPIRKVENLSLKQTDYTIGVVRQRNGLNENNGFNGAGPIHVVRKQSHSPNTVETPSSNPFTENQNLSVKDKNSNSAPHLSLTPISWKLSKPTKRKWKYQKSNDSCKRRKDSAL</sequence>
<gene>
    <name evidence="6" type="ORF">HERILL_LOCUS760</name>
</gene>
<feature type="region of interest" description="Disordered" evidence="4">
    <location>
        <begin position="241"/>
        <end position="309"/>
    </location>
</feature>
<accession>A0A7R8UAW0</accession>
<dbReference type="OrthoDB" id="10069510at2759"/>
<name>A0A7R8UAW0_HERIL</name>
<evidence type="ECO:0000256" key="1">
    <source>
        <dbReference type="ARBA" id="ARBA00023015"/>
    </source>
</evidence>
<evidence type="ECO:0000259" key="5">
    <source>
        <dbReference type="PROSITE" id="PS50888"/>
    </source>
</evidence>
<dbReference type="Proteomes" id="UP000594454">
    <property type="component" value="Chromosome 1"/>
</dbReference>
<keyword evidence="7" id="KW-1185">Reference proteome</keyword>
<evidence type="ECO:0000256" key="4">
    <source>
        <dbReference type="SAM" id="MobiDB-lite"/>
    </source>
</evidence>
<dbReference type="PANTHER" id="PTHR13864:SF15">
    <property type="entry name" value="T-CELL ACUTE LYMPHOCYTIC LEUKEMIA PROTEIN 1 HOMOLOG-RELATED"/>
    <property type="match status" value="1"/>
</dbReference>
<protein>
    <recommendedName>
        <fullName evidence="5">BHLH domain-containing protein</fullName>
    </recommendedName>
</protein>
<evidence type="ECO:0000313" key="7">
    <source>
        <dbReference type="Proteomes" id="UP000594454"/>
    </source>
</evidence>
<feature type="domain" description="BHLH" evidence="5">
    <location>
        <begin position="109"/>
        <end position="161"/>
    </location>
</feature>
<reference evidence="6 7" key="1">
    <citation type="submission" date="2020-11" db="EMBL/GenBank/DDBJ databases">
        <authorList>
            <person name="Wallbank WR R."/>
            <person name="Pardo Diaz C."/>
            <person name="Kozak K."/>
            <person name="Martin S."/>
            <person name="Jiggins C."/>
            <person name="Moest M."/>
            <person name="Warren A I."/>
            <person name="Generalovic N T."/>
            <person name="Byers J.R.P. K."/>
            <person name="Montejo-Kovacevich G."/>
            <person name="Yen C E."/>
        </authorList>
    </citation>
    <scope>NUCLEOTIDE SEQUENCE [LARGE SCALE GENOMIC DNA]</scope>
</reference>
<dbReference type="SUPFAM" id="SSF47459">
    <property type="entry name" value="HLH, helix-loop-helix DNA-binding domain"/>
    <property type="match status" value="1"/>
</dbReference>
<keyword evidence="2" id="KW-0238">DNA-binding</keyword>
<dbReference type="FunFam" id="4.10.280.10:FF:000015">
    <property type="entry name" value="T-cell acute lymphocytic leukemia 1"/>
    <property type="match status" value="1"/>
</dbReference>
<evidence type="ECO:0000256" key="2">
    <source>
        <dbReference type="ARBA" id="ARBA00023125"/>
    </source>
</evidence>
<evidence type="ECO:0000256" key="3">
    <source>
        <dbReference type="ARBA" id="ARBA00023163"/>
    </source>
</evidence>
<dbReference type="InterPro" id="IPR011598">
    <property type="entry name" value="bHLH_dom"/>
</dbReference>
<dbReference type="CDD" id="cd19708">
    <property type="entry name" value="bHLH_TS_dHLH3B_like"/>
    <property type="match status" value="1"/>
</dbReference>
<dbReference type="GO" id="GO:0000981">
    <property type="term" value="F:DNA-binding transcription factor activity, RNA polymerase II-specific"/>
    <property type="evidence" value="ECO:0007669"/>
    <property type="project" value="InterPro"/>
</dbReference>
<keyword evidence="3" id="KW-0804">Transcription</keyword>
<dbReference type="InterPro" id="IPR040238">
    <property type="entry name" value="TAL-like"/>
</dbReference>
<dbReference type="Pfam" id="PF00010">
    <property type="entry name" value="HLH"/>
    <property type="match status" value="1"/>
</dbReference>
<dbReference type="SMART" id="SM00353">
    <property type="entry name" value="HLH"/>
    <property type="match status" value="1"/>
</dbReference>
<feature type="compositionally biased region" description="Polar residues" evidence="4">
    <location>
        <begin position="243"/>
        <end position="273"/>
    </location>
</feature>
<dbReference type="AlphaFoldDB" id="A0A7R8UAW0"/>
<feature type="compositionally biased region" description="Basic and acidic residues" evidence="4">
    <location>
        <begin position="1"/>
        <end position="10"/>
    </location>
</feature>
<dbReference type="Gene3D" id="4.10.280.10">
    <property type="entry name" value="Helix-loop-helix DNA-binding domain"/>
    <property type="match status" value="1"/>
</dbReference>
<dbReference type="PANTHER" id="PTHR13864">
    <property type="entry name" value="T-CELL ACUTE LYMPHOCYTIC LEUKEMIA/STEM CELL LEUKEMIA-RELATED"/>
    <property type="match status" value="1"/>
</dbReference>
<feature type="region of interest" description="Disordered" evidence="4">
    <location>
        <begin position="1"/>
        <end position="30"/>
    </location>
</feature>
<evidence type="ECO:0000313" key="6">
    <source>
        <dbReference type="EMBL" id="CAD7077410.1"/>
    </source>
</evidence>
<dbReference type="PROSITE" id="PS50888">
    <property type="entry name" value="BHLH"/>
    <property type="match status" value="1"/>
</dbReference>
<dbReference type="GO" id="GO:0046983">
    <property type="term" value="F:protein dimerization activity"/>
    <property type="evidence" value="ECO:0007669"/>
    <property type="project" value="InterPro"/>
</dbReference>
<organism evidence="6 7">
    <name type="scientific">Hermetia illucens</name>
    <name type="common">Black soldier fly</name>
    <dbReference type="NCBI Taxonomy" id="343691"/>
    <lineage>
        <taxon>Eukaryota</taxon>
        <taxon>Metazoa</taxon>
        <taxon>Ecdysozoa</taxon>
        <taxon>Arthropoda</taxon>
        <taxon>Hexapoda</taxon>
        <taxon>Insecta</taxon>
        <taxon>Pterygota</taxon>
        <taxon>Neoptera</taxon>
        <taxon>Endopterygota</taxon>
        <taxon>Diptera</taxon>
        <taxon>Brachycera</taxon>
        <taxon>Stratiomyomorpha</taxon>
        <taxon>Stratiomyidae</taxon>
        <taxon>Hermetiinae</taxon>
        <taxon>Hermetia</taxon>
    </lineage>
</organism>
<dbReference type="InterPro" id="IPR036638">
    <property type="entry name" value="HLH_DNA-bd_sf"/>
</dbReference>
<dbReference type="EMBL" id="LR899009">
    <property type="protein sequence ID" value="CAD7077410.1"/>
    <property type="molecule type" value="Genomic_DNA"/>
</dbReference>
<keyword evidence="1" id="KW-0805">Transcription regulation</keyword>
<dbReference type="GO" id="GO:0000978">
    <property type="term" value="F:RNA polymerase II cis-regulatory region sequence-specific DNA binding"/>
    <property type="evidence" value="ECO:0007669"/>
    <property type="project" value="TreeGrafter"/>
</dbReference>
<dbReference type="InParanoid" id="A0A7R8UAW0"/>